<dbReference type="InterPro" id="IPR057326">
    <property type="entry name" value="KR_dom"/>
</dbReference>
<comment type="caution">
    <text evidence="3">The sequence shown here is derived from an EMBL/GenBank/DDBJ whole genome shotgun (WGS) entry which is preliminary data.</text>
</comment>
<dbReference type="InterPro" id="IPR020904">
    <property type="entry name" value="Sc_DH/Rdtase_CS"/>
</dbReference>
<dbReference type="RefSeq" id="WP_330157015.1">
    <property type="nucleotide sequence ID" value="NZ_BAAAJA010000006.1"/>
</dbReference>
<proteinExistence type="inferred from homology"/>
<protein>
    <submittedName>
        <fullName evidence="3">SDR family NAD(P)-dependent oxidoreductase</fullName>
    </submittedName>
</protein>
<dbReference type="PANTHER" id="PTHR42879">
    <property type="entry name" value="3-OXOACYL-(ACYL-CARRIER-PROTEIN) REDUCTASE"/>
    <property type="match status" value="1"/>
</dbReference>
<reference evidence="3 4" key="1">
    <citation type="submission" date="2023-07" db="EMBL/GenBank/DDBJ databases">
        <authorList>
            <person name="Girao M."/>
            <person name="Carvalho M.F."/>
        </authorList>
    </citation>
    <scope>NUCLEOTIDE SEQUENCE [LARGE SCALE GENOMIC DNA]</scope>
    <source>
        <strain evidence="3 4">66/93</strain>
    </source>
</reference>
<dbReference type="SUPFAM" id="SSF51735">
    <property type="entry name" value="NAD(P)-binding Rossmann-fold domains"/>
    <property type="match status" value="1"/>
</dbReference>
<evidence type="ECO:0000313" key="4">
    <source>
        <dbReference type="Proteomes" id="UP001348641"/>
    </source>
</evidence>
<accession>A0ABU7KKE9</accession>
<dbReference type="Gene3D" id="3.40.50.720">
    <property type="entry name" value="NAD(P)-binding Rossmann-like Domain"/>
    <property type="match status" value="1"/>
</dbReference>
<organism evidence="3 4">
    <name type="scientific">Nocardiopsis tropica</name>
    <dbReference type="NCBI Taxonomy" id="109330"/>
    <lineage>
        <taxon>Bacteria</taxon>
        <taxon>Bacillati</taxon>
        <taxon>Actinomycetota</taxon>
        <taxon>Actinomycetes</taxon>
        <taxon>Streptosporangiales</taxon>
        <taxon>Nocardiopsidaceae</taxon>
        <taxon>Nocardiopsis</taxon>
    </lineage>
</organism>
<dbReference type="Pfam" id="PF13561">
    <property type="entry name" value="adh_short_C2"/>
    <property type="match status" value="1"/>
</dbReference>
<dbReference type="PRINTS" id="PR00081">
    <property type="entry name" value="GDHRDH"/>
</dbReference>
<evidence type="ECO:0000259" key="2">
    <source>
        <dbReference type="SMART" id="SM00822"/>
    </source>
</evidence>
<name>A0ABU7KKE9_9ACTN</name>
<dbReference type="EMBL" id="JAUUCC010000007">
    <property type="protein sequence ID" value="MEE2049753.1"/>
    <property type="molecule type" value="Genomic_DNA"/>
</dbReference>
<dbReference type="InterPro" id="IPR036291">
    <property type="entry name" value="NAD(P)-bd_dom_sf"/>
</dbReference>
<dbReference type="PRINTS" id="PR00080">
    <property type="entry name" value="SDRFAMILY"/>
</dbReference>
<dbReference type="PROSITE" id="PS00061">
    <property type="entry name" value="ADH_SHORT"/>
    <property type="match status" value="1"/>
</dbReference>
<dbReference type="InterPro" id="IPR002347">
    <property type="entry name" value="SDR_fam"/>
</dbReference>
<dbReference type="SMART" id="SM00822">
    <property type="entry name" value="PKS_KR"/>
    <property type="match status" value="1"/>
</dbReference>
<comment type="similarity">
    <text evidence="1">Belongs to the short-chain dehydrogenases/reductases (SDR) family.</text>
</comment>
<evidence type="ECO:0000313" key="3">
    <source>
        <dbReference type="EMBL" id="MEE2049753.1"/>
    </source>
</evidence>
<evidence type="ECO:0000256" key="1">
    <source>
        <dbReference type="ARBA" id="ARBA00006484"/>
    </source>
</evidence>
<sequence length="252" mass="26400">MTGTGSGKERVILLTGGGRGIGRAAAIEMAGPGTTIVLTYRADKDAAAETAGMVEARGGTAHAVRADAADEHDVRALVTRAGEIAGRLDALVCNAGTTKDRTVRKMPTTTWDEIMDLNLRGAFLTIREAIPLLSAGYRSSVVTIASVMGQMPAPGQANYAASKGGLIAMCRTLAVELAPKGIRVNTVSPGLIDTDLTRAVVPRERRPDLTRSIPLGRFGTPEEVAVAVRFLIEDATYMTGAVLDINGGILMR</sequence>
<feature type="domain" description="Ketoreductase" evidence="2">
    <location>
        <begin position="10"/>
        <end position="190"/>
    </location>
</feature>
<dbReference type="Proteomes" id="UP001348641">
    <property type="component" value="Unassembled WGS sequence"/>
</dbReference>
<dbReference type="PANTHER" id="PTHR42879:SF2">
    <property type="entry name" value="3-OXOACYL-[ACYL-CARRIER-PROTEIN] REDUCTASE FABG"/>
    <property type="match status" value="1"/>
</dbReference>
<gene>
    <name evidence="3" type="ORF">Q8A49_04520</name>
</gene>
<dbReference type="InterPro" id="IPR050259">
    <property type="entry name" value="SDR"/>
</dbReference>